<protein>
    <submittedName>
        <fullName evidence="1">Uncharacterized protein</fullName>
    </submittedName>
</protein>
<organism evidence="1 2">
    <name type="scientific">Nitrospirillum amazonense</name>
    <dbReference type="NCBI Taxonomy" id="28077"/>
    <lineage>
        <taxon>Bacteria</taxon>
        <taxon>Pseudomonadati</taxon>
        <taxon>Pseudomonadota</taxon>
        <taxon>Alphaproteobacteria</taxon>
        <taxon>Rhodospirillales</taxon>
        <taxon>Azospirillaceae</taxon>
        <taxon>Nitrospirillum</taxon>
    </lineage>
</organism>
<accession>A0A560FB63</accession>
<evidence type="ECO:0000313" key="1">
    <source>
        <dbReference type="EMBL" id="TWB18843.1"/>
    </source>
</evidence>
<reference evidence="1 2" key="1">
    <citation type="submission" date="2019-06" db="EMBL/GenBank/DDBJ databases">
        <title>Genomic Encyclopedia of Type Strains, Phase IV (KMG-V): Genome sequencing to study the core and pangenomes of soil and plant-associated prokaryotes.</title>
        <authorList>
            <person name="Whitman W."/>
        </authorList>
    </citation>
    <scope>NUCLEOTIDE SEQUENCE [LARGE SCALE GENOMIC DNA]</scope>
    <source>
        <strain evidence="1 2">BR 11880</strain>
    </source>
</reference>
<comment type="caution">
    <text evidence="1">The sequence shown here is derived from an EMBL/GenBank/DDBJ whole genome shotgun (WGS) entry which is preliminary data.</text>
</comment>
<proteinExistence type="predicted"/>
<dbReference type="AlphaFoldDB" id="A0A560FB63"/>
<sequence length="109" mass="11739">MTDQMADTSKVAKAPKQTPSKIPIGRMTIAQVDAALSECEQIVSTYSETVKAKLAANRAIPPNVLRELSRANALKGRLVLRRISQLLEIGEPAALELIGKLMKVQTNAG</sequence>
<evidence type="ECO:0000313" key="2">
    <source>
        <dbReference type="Proteomes" id="UP000319859"/>
    </source>
</evidence>
<dbReference type="EMBL" id="VITN01000009">
    <property type="protein sequence ID" value="TWB18843.1"/>
    <property type="molecule type" value="Genomic_DNA"/>
</dbReference>
<dbReference type="Proteomes" id="UP000319859">
    <property type="component" value="Unassembled WGS sequence"/>
</dbReference>
<name>A0A560FB63_9PROT</name>
<gene>
    <name evidence="1" type="ORF">FBZ89_109230</name>
</gene>